<reference evidence="4" key="2">
    <citation type="submission" date="2025-09" db="UniProtKB">
        <authorList>
            <consortium name="Ensembl"/>
        </authorList>
    </citation>
    <scope>IDENTIFICATION</scope>
</reference>
<keyword evidence="2" id="KW-0732">Signal</keyword>
<dbReference type="OMA" id="RRKLECW"/>
<dbReference type="FunFam" id="2.60.40.60:FF:000398">
    <property type="entry name" value="Protocadherin cluster 1 gamma 26a"/>
    <property type="match status" value="1"/>
</dbReference>
<feature type="signal peptide" evidence="2">
    <location>
        <begin position="1"/>
        <end position="31"/>
    </location>
</feature>
<evidence type="ECO:0000313" key="5">
    <source>
        <dbReference type="Proteomes" id="UP000472262"/>
    </source>
</evidence>
<name>A0A672KDE9_SINGR</name>
<dbReference type="Gene3D" id="2.60.40.60">
    <property type="entry name" value="Cadherins"/>
    <property type="match status" value="1"/>
</dbReference>
<proteinExistence type="predicted"/>
<evidence type="ECO:0000256" key="1">
    <source>
        <dbReference type="ARBA" id="ARBA00023180"/>
    </source>
</evidence>
<feature type="chain" id="PRO_5025457168" description="Cadherin N-terminal domain-containing protein" evidence="2">
    <location>
        <begin position="32"/>
        <end position="91"/>
    </location>
</feature>
<evidence type="ECO:0000259" key="3">
    <source>
        <dbReference type="Pfam" id="PF08266"/>
    </source>
</evidence>
<accession>A0A672KDE9</accession>
<dbReference type="InParanoid" id="A0A672KDE9"/>
<sequence length="91" mass="10468">MGDGRQRRKLECWWFVLCLFFLFCVEQQVSAQIRYSVPEEIKEGAVVGNIAKDLGLDVITLVDRRFRIVSGSKDAPFQVNLNNEVYRADVT</sequence>
<dbReference type="Pfam" id="PF08266">
    <property type="entry name" value="Cadherin_2"/>
    <property type="match status" value="1"/>
</dbReference>
<dbReference type="AlphaFoldDB" id="A0A672KDE9"/>
<reference evidence="4" key="1">
    <citation type="submission" date="2025-08" db="UniProtKB">
        <authorList>
            <consortium name="Ensembl"/>
        </authorList>
    </citation>
    <scope>IDENTIFICATION</scope>
</reference>
<dbReference type="InterPro" id="IPR013164">
    <property type="entry name" value="Cadherin_N"/>
</dbReference>
<keyword evidence="5" id="KW-1185">Reference proteome</keyword>
<keyword evidence="1" id="KW-0325">Glycoprotein</keyword>
<dbReference type="Proteomes" id="UP000472262">
    <property type="component" value="Unassembled WGS sequence"/>
</dbReference>
<evidence type="ECO:0000256" key="2">
    <source>
        <dbReference type="SAM" id="SignalP"/>
    </source>
</evidence>
<dbReference type="CDD" id="cd11304">
    <property type="entry name" value="Cadherin_repeat"/>
    <property type="match status" value="1"/>
</dbReference>
<dbReference type="Ensembl" id="ENSSGRT00000008008.1">
    <property type="protein sequence ID" value="ENSSGRP00000007334.1"/>
    <property type="gene ID" value="ENSSGRG00000005010.1"/>
</dbReference>
<organism evidence="4 5">
    <name type="scientific">Sinocyclocheilus grahami</name>
    <name type="common">Dianchi golden-line fish</name>
    <name type="synonym">Barbus grahami</name>
    <dbReference type="NCBI Taxonomy" id="75366"/>
    <lineage>
        <taxon>Eukaryota</taxon>
        <taxon>Metazoa</taxon>
        <taxon>Chordata</taxon>
        <taxon>Craniata</taxon>
        <taxon>Vertebrata</taxon>
        <taxon>Euteleostomi</taxon>
        <taxon>Actinopterygii</taxon>
        <taxon>Neopterygii</taxon>
        <taxon>Teleostei</taxon>
        <taxon>Ostariophysi</taxon>
        <taxon>Cypriniformes</taxon>
        <taxon>Cyprinidae</taxon>
        <taxon>Cyprininae</taxon>
        <taxon>Sinocyclocheilus</taxon>
    </lineage>
</organism>
<evidence type="ECO:0000313" key="4">
    <source>
        <dbReference type="Ensembl" id="ENSSGRP00000007334.1"/>
    </source>
</evidence>
<feature type="domain" description="Cadherin N-terminal" evidence="3">
    <location>
        <begin position="32"/>
        <end position="83"/>
    </location>
</feature>
<protein>
    <recommendedName>
        <fullName evidence="3">Cadherin N-terminal domain-containing protein</fullName>
    </recommendedName>
</protein>